<dbReference type="Proteomes" id="UP000198977">
    <property type="component" value="Unassembled WGS sequence"/>
</dbReference>
<dbReference type="GO" id="GO:0003677">
    <property type="term" value="F:DNA binding"/>
    <property type="evidence" value="ECO:0007669"/>
    <property type="project" value="InterPro"/>
</dbReference>
<dbReference type="InterPro" id="IPR014284">
    <property type="entry name" value="RNA_pol_sigma-70_dom"/>
</dbReference>
<evidence type="ECO:0000259" key="6">
    <source>
        <dbReference type="Pfam" id="PF08281"/>
    </source>
</evidence>
<reference evidence="7 8" key="1">
    <citation type="submission" date="2016-10" db="EMBL/GenBank/DDBJ databases">
        <authorList>
            <person name="de Groot N.N."/>
        </authorList>
    </citation>
    <scope>NUCLEOTIDE SEQUENCE [LARGE SCALE GENOMIC DNA]</scope>
    <source>
        <strain evidence="7 8">DSM 11443</strain>
    </source>
</reference>
<dbReference type="AlphaFoldDB" id="A0A1I2GBK7"/>
<dbReference type="STRING" id="74348.SAMN04488523_1215"/>
<dbReference type="Pfam" id="PF08281">
    <property type="entry name" value="Sigma70_r4_2"/>
    <property type="match status" value="1"/>
</dbReference>
<evidence type="ECO:0000256" key="3">
    <source>
        <dbReference type="ARBA" id="ARBA00023082"/>
    </source>
</evidence>
<protein>
    <submittedName>
        <fullName evidence="7">RNA polymerase sigma-70 factor, ECF subfamily</fullName>
    </submittedName>
</protein>
<dbReference type="Gene3D" id="1.10.1740.10">
    <property type="match status" value="1"/>
</dbReference>
<keyword evidence="3" id="KW-0731">Sigma factor</keyword>
<gene>
    <name evidence="7" type="ORF">SAMN04488523_1215</name>
</gene>
<dbReference type="InterPro" id="IPR039425">
    <property type="entry name" value="RNA_pol_sigma-70-like"/>
</dbReference>
<dbReference type="PANTHER" id="PTHR43133">
    <property type="entry name" value="RNA POLYMERASE ECF-TYPE SIGMA FACTO"/>
    <property type="match status" value="1"/>
</dbReference>
<dbReference type="Pfam" id="PF04542">
    <property type="entry name" value="Sigma70_r2"/>
    <property type="match status" value="1"/>
</dbReference>
<dbReference type="Gene3D" id="1.10.10.10">
    <property type="entry name" value="Winged helix-like DNA-binding domain superfamily/Winged helix DNA-binding domain"/>
    <property type="match status" value="1"/>
</dbReference>
<evidence type="ECO:0000313" key="7">
    <source>
        <dbReference type="EMBL" id="SFF14317.1"/>
    </source>
</evidence>
<dbReference type="EMBL" id="FOMW01000021">
    <property type="protein sequence ID" value="SFF14317.1"/>
    <property type="molecule type" value="Genomic_DNA"/>
</dbReference>
<dbReference type="SUPFAM" id="SSF88946">
    <property type="entry name" value="Sigma2 domain of RNA polymerase sigma factors"/>
    <property type="match status" value="1"/>
</dbReference>
<evidence type="ECO:0000256" key="4">
    <source>
        <dbReference type="ARBA" id="ARBA00023163"/>
    </source>
</evidence>
<evidence type="ECO:0000256" key="1">
    <source>
        <dbReference type="ARBA" id="ARBA00010641"/>
    </source>
</evidence>
<dbReference type="InterPro" id="IPR036388">
    <property type="entry name" value="WH-like_DNA-bd_sf"/>
</dbReference>
<dbReference type="InterPro" id="IPR013325">
    <property type="entry name" value="RNA_pol_sigma_r2"/>
</dbReference>
<dbReference type="OrthoDB" id="9803470at2"/>
<organism evidence="7 8">
    <name type="scientific">Sulfitobacter brevis</name>
    <dbReference type="NCBI Taxonomy" id="74348"/>
    <lineage>
        <taxon>Bacteria</taxon>
        <taxon>Pseudomonadati</taxon>
        <taxon>Pseudomonadota</taxon>
        <taxon>Alphaproteobacteria</taxon>
        <taxon>Rhodobacterales</taxon>
        <taxon>Roseobacteraceae</taxon>
        <taxon>Sulfitobacter</taxon>
    </lineage>
</organism>
<dbReference type="RefSeq" id="WP_093925349.1">
    <property type="nucleotide sequence ID" value="NZ_FOMW01000021.1"/>
</dbReference>
<evidence type="ECO:0000256" key="2">
    <source>
        <dbReference type="ARBA" id="ARBA00023015"/>
    </source>
</evidence>
<dbReference type="InterPro" id="IPR007627">
    <property type="entry name" value="RNA_pol_sigma70_r2"/>
</dbReference>
<comment type="similarity">
    <text evidence="1">Belongs to the sigma-70 factor family. ECF subfamily.</text>
</comment>
<feature type="domain" description="RNA polymerase sigma factor 70 region 4 type 2" evidence="6">
    <location>
        <begin position="124"/>
        <end position="174"/>
    </location>
</feature>
<name>A0A1I2GBK7_9RHOB</name>
<feature type="domain" description="RNA polymerase sigma-70 region 2" evidence="5">
    <location>
        <begin position="24"/>
        <end position="92"/>
    </location>
</feature>
<dbReference type="SUPFAM" id="SSF88659">
    <property type="entry name" value="Sigma3 and sigma4 domains of RNA polymerase sigma factors"/>
    <property type="match status" value="1"/>
</dbReference>
<keyword evidence="4" id="KW-0804">Transcription</keyword>
<evidence type="ECO:0000313" key="8">
    <source>
        <dbReference type="Proteomes" id="UP000198977"/>
    </source>
</evidence>
<proteinExistence type="inferred from homology"/>
<accession>A0A1I2GBK7</accession>
<dbReference type="InterPro" id="IPR013249">
    <property type="entry name" value="RNA_pol_sigma70_r4_t2"/>
</dbReference>
<dbReference type="InterPro" id="IPR013324">
    <property type="entry name" value="RNA_pol_sigma_r3/r4-like"/>
</dbReference>
<evidence type="ECO:0000259" key="5">
    <source>
        <dbReference type="Pfam" id="PF04542"/>
    </source>
</evidence>
<dbReference type="GO" id="GO:0016987">
    <property type="term" value="F:sigma factor activity"/>
    <property type="evidence" value="ECO:0007669"/>
    <property type="project" value="UniProtKB-KW"/>
</dbReference>
<dbReference type="NCBIfam" id="TIGR02937">
    <property type="entry name" value="sigma70-ECF"/>
    <property type="match status" value="1"/>
</dbReference>
<dbReference type="GO" id="GO:0006352">
    <property type="term" value="P:DNA-templated transcription initiation"/>
    <property type="evidence" value="ECO:0007669"/>
    <property type="project" value="InterPro"/>
</dbReference>
<keyword evidence="8" id="KW-1185">Reference proteome</keyword>
<keyword evidence="2" id="KW-0805">Transcription regulation</keyword>
<dbReference type="PANTHER" id="PTHR43133:SF62">
    <property type="entry name" value="RNA POLYMERASE SIGMA FACTOR SIGZ"/>
    <property type="match status" value="1"/>
</dbReference>
<sequence length="186" mass="21153">MDRGEIETLITRVALNDSAAFDLLYDNVSSKLFGVCLRVLETSVEAEDALQDTFVKIWLHADRYKVNGLSPMTWLITIARNTSLDRLRARKRGHQDTVPLIYEIAAKGPGQEQSLVNAAELKHLSDCLDRLEDDCGSAIRGVYLDNHTYAVMADRFNIPINTMRTRLRRSLIKLRRCMEDTGLHPH</sequence>